<dbReference type="EMBL" id="RDQH01000328">
    <property type="protein sequence ID" value="RXI05267.1"/>
    <property type="molecule type" value="Genomic_DNA"/>
</dbReference>
<dbReference type="InterPro" id="IPR036047">
    <property type="entry name" value="F-box-like_dom_sf"/>
</dbReference>
<feature type="domain" description="F-box" evidence="1">
    <location>
        <begin position="1"/>
        <end position="44"/>
    </location>
</feature>
<dbReference type="InterPro" id="IPR050796">
    <property type="entry name" value="SCF_F-box_component"/>
</dbReference>
<dbReference type="Gene3D" id="1.20.1280.50">
    <property type="match status" value="1"/>
</dbReference>
<dbReference type="InterPro" id="IPR006527">
    <property type="entry name" value="F-box-assoc_dom_typ1"/>
</dbReference>
<dbReference type="SUPFAM" id="SSF50965">
    <property type="entry name" value="Galactose oxidase, central domain"/>
    <property type="match status" value="1"/>
</dbReference>
<dbReference type="Pfam" id="PF00646">
    <property type="entry name" value="F-box"/>
    <property type="match status" value="1"/>
</dbReference>
<dbReference type="SMART" id="SM00256">
    <property type="entry name" value="FBOX"/>
    <property type="match status" value="1"/>
</dbReference>
<dbReference type="AlphaFoldDB" id="A0A498KD39"/>
<gene>
    <name evidence="2" type="ORF">DVH24_006524</name>
</gene>
<dbReference type="Pfam" id="PF07734">
    <property type="entry name" value="FBA_1"/>
    <property type="match status" value="1"/>
</dbReference>
<dbReference type="InterPro" id="IPR011043">
    <property type="entry name" value="Gal_Oxase/kelch_b-propeller"/>
</dbReference>
<dbReference type="PANTHER" id="PTHR31672:SF13">
    <property type="entry name" value="F-BOX PROTEIN CPR30-LIKE"/>
    <property type="match status" value="1"/>
</dbReference>
<evidence type="ECO:0000313" key="3">
    <source>
        <dbReference type="Proteomes" id="UP000290289"/>
    </source>
</evidence>
<sequence>MREFPPELLFEILLRLPPEDLLRCLCVSKAWNATIHDKTFIKSHLQRSIQTNSFGSLFVSATFPCNKCSFKFSDIYDDGTIERAMKIEQPPLQDAESGTPFPSALVSSNGIICIRTGLYEDDFVLWNPSIRKFKKIPSPTFEQSPSPDIHVYLGYGFGYDSTNGDYKLLGIANFNEAVHQCQIYSLKSNSWRKIRNMPCDEFHMIVSRILFSNGALSWLAQNMLDRKMHVVTFELATEKYHWFPTPVDENVQLEVLGDSQCIFRLKNSWKEVKTAGLYRHFIYTICMRSLCLLDGDPIIVESSKSLSLKRGKTSRRDT</sequence>
<dbReference type="InterPro" id="IPR017451">
    <property type="entry name" value="F-box-assoc_interact_dom"/>
</dbReference>
<organism evidence="2 3">
    <name type="scientific">Malus domestica</name>
    <name type="common">Apple</name>
    <name type="synonym">Pyrus malus</name>
    <dbReference type="NCBI Taxonomy" id="3750"/>
    <lineage>
        <taxon>Eukaryota</taxon>
        <taxon>Viridiplantae</taxon>
        <taxon>Streptophyta</taxon>
        <taxon>Embryophyta</taxon>
        <taxon>Tracheophyta</taxon>
        <taxon>Spermatophyta</taxon>
        <taxon>Magnoliopsida</taxon>
        <taxon>eudicotyledons</taxon>
        <taxon>Gunneridae</taxon>
        <taxon>Pentapetalae</taxon>
        <taxon>rosids</taxon>
        <taxon>fabids</taxon>
        <taxon>Rosales</taxon>
        <taxon>Rosaceae</taxon>
        <taxon>Amygdaloideae</taxon>
        <taxon>Maleae</taxon>
        <taxon>Malus</taxon>
    </lineage>
</organism>
<reference evidence="2 3" key="1">
    <citation type="submission" date="2018-10" db="EMBL/GenBank/DDBJ databases">
        <title>A high-quality apple genome assembly.</title>
        <authorList>
            <person name="Hu J."/>
        </authorList>
    </citation>
    <scope>NUCLEOTIDE SEQUENCE [LARGE SCALE GENOMIC DNA]</scope>
    <source>
        <strain evidence="3">cv. HFTH1</strain>
        <tissue evidence="2">Young leaf</tissue>
    </source>
</reference>
<protein>
    <recommendedName>
        <fullName evidence="1">F-box domain-containing protein</fullName>
    </recommendedName>
</protein>
<comment type="caution">
    <text evidence="2">The sequence shown here is derived from an EMBL/GenBank/DDBJ whole genome shotgun (WGS) entry which is preliminary data.</text>
</comment>
<dbReference type="PANTHER" id="PTHR31672">
    <property type="entry name" value="BNACNNG10540D PROTEIN"/>
    <property type="match status" value="1"/>
</dbReference>
<proteinExistence type="predicted"/>
<dbReference type="SUPFAM" id="SSF81383">
    <property type="entry name" value="F-box domain"/>
    <property type="match status" value="1"/>
</dbReference>
<dbReference type="NCBIfam" id="TIGR01640">
    <property type="entry name" value="F_box_assoc_1"/>
    <property type="match status" value="1"/>
</dbReference>
<evidence type="ECO:0000313" key="2">
    <source>
        <dbReference type="EMBL" id="RXI05267.1"/>
    </source>
</evidence>
<keyword evidence="3" id="KW-1185">Reference proteome</keyword>
<name>A0A498KD39_MALDO</name>
<evidence type="ECO:0000259" key="1">
    <source>
        <dbReference type="PROSITE" id="PS50181"/>
    </source>
</evidence>
<dbReference type="InterPro" id="IPR001810">
    <property type="entry name" value="F-box_dom"/>
</dbReference>
<dbReference type="Proteomes" id="UP000290289">
    <property type="component" value="Chromosome 2"/>
</dbReference>
<accession>A0A498KD39</accession>
<dbReference type="PROSITE" id="PS50181">
    <property type="entry name" value="FBOX"/>
    <property type="match status" value="1"/>
</dbReference>